<reference evidence="1" key="1">
    <citation type="journal article" date="2023" name="Plant J.">
        <title>The genome of the king protea, Protea cynaroides.</title>
        <authorList>
            <person name="Chang J."/>
            <person name="Duong T.A."/>
            <person name="Schoeman C."/>
            <person name="Ma X."/>
            <person name="Roodt D."/>
            <person name="Barker N."/>
            <person name="Li Z."/>
            <person name="Van de Peer Y."/>
            <person name="Mizrachi E."/>
        </authorList>
    </citation>
    <scope>NUCLEOTIDE SEQUENCE</scope>
    <source>
        <tissue evidence="1">Young leaves</tissue>
    </source>
</reference>
<evidence type="ECO:0000313" key="1">
    <source>
        <dbReference type="EMBL" id="KAJ4976035.1"/>
    </source>
</evidence>
<gene>
    <name evidence="1" type="ORF">NE237_001141</name>
</gene>
<keyword evidence="2" id="KW-1185">Reference proteome</keyword>
<accession>A0A9Q0QY73</accession>
<proteinExistence type="predicted"/>
<dbReference type="Proteomes" id="UP001141806">
    <property type="component" value="Unassembled WGS sequence"/>
</dbReference>
<protein>
    <submittedName>
        <fullName evidence="1">Uncharacterized protein</fullName>
    </submittedName>
</protein>
<organism evidence="1 2">
    <name type="scientific">Protea cynaroides</name>
    <dbReference type="NCBI Taxonomy" id="273540"/>
    <lineage>
        <taxon>Eukaryota</taxon>
        <taxon>Viridiplantae</taxon>
        <taxon>Streptophyta</taxon>
        <taxon>Embryophyta</taxon>
        <taxon>Tracheophyta</taxon>
        <taxon>Spermatophyta</taxon>
        <taxon>Magnoliopsida</taxon>
        <taxon>Proteales</taxon>
        <taxon>Proteaceae</taxon>
        <taxon>Protea</taxon>
    </lineage>
</organism>
<name>A0A9Q0QY73_9MAGN</name>
<evidence type="ECO:0000313" key="2">
    <source>
        <dbReference type="Proteomes" id="UP001141806"/>
    </source>
</evidence>
<sequence length="380" mass="40596">MIYRLVMIPRYNRNEKPYRNMRPPAFGAGVIGGGRGYGRGSGVNPNAMVLWDREVFLHSTRGISENASSKSRSAYQTMGHQSTATTFALTGRVSEQAGVVFSARSNGRLRNQSRPDEDHHVRFENVYLQDGVADGVVQSSRSEMHRGNYVPVMGRVSQNQGDGISAAISMVNAGNRVSAGIQRHFDDPMRMADAAGTENLPFGVLDPSSHVGNSSGAGVNLISGPLAVSEPVTEMDHQVAFATDGVTSAVLERTHLDIGRFLGFPSKETGVSPVGNNLGDDSVPTVTVTQAAPAGMTRHVRKRRKWVAREKGKNVSVLGEGLHLMVNRSAPISQSVVHGQRAHAGGSSFVDVLSGLPDLSSLPEPVNEGGIIRVVIPQEA</sequence>
<dbReference type="AlphaFoldDB" id="A0A9Q0QY73"/>
<dbReference type="EMBL" id="JAMYWD010000003">
    <property type="protein sequence ID" value="KAJ4976035.1"/>
    <property type="molecule type" value="Genomic_DNA"/>
</dbReference>
<comment type="caution">
    <text evidence="1">The sequence shown here is derived from an EMBL/GenBank/DDBJ whole genome shotgun (WGS) entry which is preliminary data.</text>
</comment>